<dbReference type="GeneID" id="28829127"/>
<evidence type="ECO:0000256" key="6">
    <source>
        <dbReference type="SAM" id="Phobius"/>
    </source>
</evidence>
<evidence type="ECO:0000256" key="2">
    <source>
        <dbReference type="ARBA" id="ARBA00022692"/>
    </source>
</evidence>
<gene>
    <name evidence="8" type="ORF">LY89DRAFT_729678</name>
</gene>
<keyword evidence="4 6" id="KW-0472">Membrane</keyword>
<name>A0A194XPU4_MOLSC</name>
<evidence type="ECO:0000256" key="4">
    <source>
        <dbReference type="ARBA" id="ARBA00023136"/>
    </source>
</evidence>
<dbReference type="AlphaFoldDB" id="A0A194XPU4"/>
<feature type="transmembrane region" description="Helical" evidence="6">
    <location>
        <begin position="282"/>
        <end position="302"/>
    </location>
</feature>
<feature type="transmembrane region" description="Helical" evidence="6">
    <location>
        <begin position="322"/>
        <end position="344"/>
    </location>
</feature>
<evidence type="ECO:0000259" key="7">
    <source>
        <dbReference type="Pfam" id="PF20684"/>
    </source>
</evidence>
<dbReference type="InParanoid" id="A0A194XPU4"/>
<evidence type="ECO:0000256" key="5">
    <source>
        <dbReference type="ARBA" id="ARBA00038359"/>
    </source>
</evidence>
<dbReference type="OrthoDB" id="10017208at2759"/>
<dbReference type="PANTHER" id="PTHR33048">
    <property type="entry name" value="PTH11-LIKE INTEGRAL MEMBRANE PROTEIN (AFU_ORTHOLOGUE AFUA_5G11245)"/>
    <property type="match status" value="1"/>
</dbReference>
<protein>
    <recommendedName>
        <fullName evidence="7">Rhodopsin domain-containing protein</fullName>
    </recommendedName>
</protein>
<sequence>MSGTSYLQSILMYPDTCGGGPSKSRHIEVVGAVLLSLLLAFSICRSGRLVWEIKPKSPSKSRRTEEGKVVSVWIGELLNFLAVCAAVVAISLFIVARNHGLGQHLCDEGLTKELVLFTQTIIAASQVDDKNTELMTWVAANAHTLDPILTMKLQQFLSNFATTMKYLYGCDTAYTLSVTLQKFSNDRLLLSMFGFNNRSFQRFIYWHMGATAAVLVLSGFLSFGGIWPIEASWDIAVTRQRFWSPKLIYLSTSIANIILDAVVVPVPIYFVWKLRIAASRKAFIIGLFFFQLLACCFGIARISMLDGLFGADLTYNAVTPLVLTMAQLTIFIISFSFPALRLIFLSIRSTFRHLGSNTSTIPLNDVRASQRHGYMRESVGSEQWAQWDDCFIDDIPDNFDDDKPAPVSDIESTGSCNGFATLVESRV</sequence>
<dbReference type="Proteomes" id="UP000070700">
    <property type="component" value="Unassembled WGS sequence"/>
</dbReference>
<comment type="similarity">
    <text evidence="5">Belongs to the SAT4 family.</text>
</comment>
<dbReference type="InterPro" id="IPR052337">
    <property type="entry name" value="SAT4-like"/>
</dbReference>
<accession>A0A194XPU4</accession>
<organism evidence="8 9">
    <name type="scientific">Mollisia scopiformis</name>
    <name type="common">Conifer needle endophyte fungus</name>
    <name type="synonym">Phialocephala scopiformis</name>
    <dbReference type="NCBI Taxonomy" id="149040"/>
    <lineage>
        <taxon>Eukaryota</taxon>
        <taxon>Fungi</taxon>
        <taxon>Dikarya</taxon>
        <taxon>Ascomycota</taxon>
        <taxon>Pezizomycotina</taxon>
        <taxon>Leotiomycetes</taxon>
        <taxon>Helotiales</taxon>
        <taxon>Mollisiaceae</taxon>
        <taxon>Mollisia</taxon>
    </lineage>
</organism>
<evidence type="ECO:0000313" key="8">
    <source>
        <dbReference type="EMBL" id="KUJ22213.1"/>
    </source>
</evidence>
<dbReference type="EMBL" id="KQ947407">
    <property type="protein sequence ID" value="KUJ22213.1"/>
    <property type="molecule type" value="Genomic_DNA"/>
</dbReference>
<evidence type="ECO:0000256" key="1">
    <source>
        <dbReference type="ARBA" id="ARBA00004141"/>
    </source>
</evidence>
<keyword evidence="3 6" id="KW-1133">Transmembrane helix</keyword>
<comment type="subcellular location">
    <subcellularLocation>
        <location evidence="1">Membrane</location>
        <topology evidence="1">Multi-pass membrane protein</topology>
    </subcellularLocation>
</comment>
<feature type="transmembrane region" description="Helical" evidence="6">
    <location>
        <begin position="247"/>
        <end position="270"/>
    </location>
</feature>
<evidence type="ECO:0000256" key="3">
    <source>
        <dbReference type="ARBA" id="ARBA00022989"/>
    </source>
</evidence>
<reference evidence="8 9" key="1">
    <citation type="submission" date="2015-10" db="EMBL/GenBank/DDBJ databases">
        <title>Full genome of DAOMC 229536 Phialocephala scopiformis, a fungal endophyte of spruce producing the potent anti-insectan compound rugulosin.</title>
        <authorList>
            <consortium name="DOE Joint Genome Institute"/>
            <person name="Walker A.K."/>
            <person name="Frasz S.L."/>
            <person name="Seifert K.A."/>
            <person name="Miller J.D."/>
            <person name="Mondo S.J."/>
            <person name="Labutti K."/>
            <person name="Lipzen A."/>
            <person name="Dockter R."/>
            <person name="Kennedy M."/>
            <person name="Grigoriev I.V."/>
            <person name="Spatafora J.W."/>
        </authorList>
    </citation>
    <scope>NUCLEOTIDE SEQUENCE [LARGE SCALE GENOMIC DNA]</scope>
    <source>
        <strain evidence="8 9">CBS 120377</strain>
    </source>
</reference>
<feature type="domain" description="Rhodopsin" evidence="7">
    <location>
        <begin position="160"/>
        <end position="344"/>
    </location>
</feature>
<dbReference type="Pfam" id="PF20684">
    <property type="entry name" value="Fung_rhodopsin"/>
    <property type="match status" value="1"/>
</dbReference>
<evidence type="ECO:0000313" key="9">
    <source>
        <dbReference type="Proteomes" id="UP000070700"/>
    </source>
</evidence>
<dbReference type="PANTHER" id="PTHR33048:SF47">
    <property type="entry name" value="INTEGRAL MEMBRANE PROTEIN-RELATED"/>
    <property type="match status" value="1"/>
</dbReference>
<feature type="transmembrane region" description="Helical" evidence="6">
    <location>
        <begin position="71"/>
        <end position="95"/>
    </location>
</feature>
<feature type="transmembrane region" description="Helical" evidence="6">
    <location>
        <begin position="203"/>
        <end position="227"/>
    </location>
</feature>
<keyword evidence="2 6" id="KW-0812">Transmembrane</keyword>
<dbReference type="GO" id="GO:0016020">
    <property type="term" value="C:membrane"/>
    <property type="evidence" value="ECO:0007669"/>
    <property type="project" value="UniProtKB-SubCell"/>
</dbReference>
<dbReference type="KEGG" id="psco:LY89DRAFT_729678"/>
<feature type="transmembrane region" description="Helical" evidence="6">
    <location>
        <begin position="29"/>
        <end position="51"/>
    </location>
</feature>
<proteinExistence type="inferred from homology"/>
<keyword evidence="9" id="KW-1185">Reference proteome</keyword>
<dbReference type="RefSeq" id="XP_018076568.1">
    <property type="nucleotide sequence ID" value="XM_018219401.1"/>
</dbReference>
<dbReference type="InterPro" id="IPR049326">
    <property type="entry name" value="Rhodopsin_dom_fungi"/>
</dbReference>